<evidence type="ECO:0000259" key="12">
    <source>
        <dbReference type="Pfam" id="PF06419"/>
    </source>
</evidence>
<keyword evidence="8 11" id="KW-0333">Golgi apparatus</keyword>
<reference evidence="14" key="2">
    <citation type="submission" date="2021-04" db="EMBL/GenBank/DDBJ databases">
        <title>Genome-wide patterns of bracovirus chromosomal integration into multiple host tissues during parasitism.</title>
        <authorList>
            <person name="Chebbi M.A.C."/>
        </authorList>
    </citation>
    <scope>NUCLEOTIDE SEQUENCE</scope>
    <source>
        <tissue evidence="14">Whole body</tissue>
    </source>
</reference>
<comment type="subunit">
    <text evidence="4">Component of the conserved oligomeric Golgi complex which is composed of eight different subunits and is required for normal Golgi morphology and localization.</text>
</comment>
<evidence type="ECO:0000256" key="3">
    <source>
        <dbReference type="ARBA" id="ARBA00011023"/>
    </source>
</evidence>
<evidence type="ECO:0000256" key="8">
    <source>
        <dbReference type="ARBA" id="ARBA00023034"/>
    </source>
</evidence>
<dbReference type="InterPro" id="IPR048368">
    <property type="entry name" value="COG6_N"/>
</dbReference>
<evidence type="ECO:0000256" key="6">
    <source>
        <dbReference type="ARBA" id="ARBA00022448"/>
    </source>
</evidence>
<dbReference type="AlphaFoldDB" id="A0A8J5RKC4"/>
<feature type="domain" description="Conserved oligomeric complex COG6 N-terminal" evidence="12">
    <location>
        <begin position="38"/>
        <end position="149"/>
    </location>
</feature>
<dbReference type="OrthoDB" id="272987at2759"/>
<evidence type="ECO:0000313" key="14">
    <source>
        <dbReference type="EMBL" id="KAG8041634.1"/>
    </source>
</evidence>
<comment type="function">
    <text evidence="1 11">Required for normal Golgi function.</text>
</comment>
<reference evidence="14" key="1">
    <citation type="submission" date="2020-03" db="EMBL/GenBank/DDBJ databases">
        <authorList>
            <person name="Chebbi M.A."/>
            <person name="Drezen J.M."/>
        </authorList>
    </citation>
    <scope>NUCLEOTIDE SEQUENCE</scope>
    <source>
        <tissue evidence="14">Whole body</tissue>
    </source>
</reference>
<dbReference type="Pfam" id="PF20653">
    <property type="entry name" value="COG6_C"/>
    <property type="match status" value="1"/>
</dbReference>
<dbReference type="GO" id="GO:0006891">
    <property type="term" value="P:intra-Golgi vesicle-mediated transport"/>
    <property type="evidence" value="ECO:0007669"/>
    <property type="project" value="UniProtKB-UniRule"/>
</dbReference>
<dbReference type="Proteomes" id="UP000729913">
    <property type="component" value="Unassembled WGS sequence"/>
</dbReference>
<gene>
    <name evidence="14" type="ORF">G9C98_002927</name>
</gene>
<dbReference type="EMBL" id="JAAOIC020000016">
    <property type="protein sequence ID" value="KAG8041634.1"/>
    <property type="molecule type" value="Genomic_DNA"/>
</dbReference>
<dbReference type="Pfam" id="PF06419">
    <property type="entry name" value="COG6_N"/>
    <property type="match status" value="1"/>
</dbReference>
<evidence type="ECO:0000256" key="1">
    <source>
        <dbReference type="ARBA" id="ARBA00003627"/>
    </source>
</evidence>
<proteinExistence type="inferred from homology"/>
<evidence type="ECO:0000256" key="2">
    <source>
        <dbReference type="ARBA" id="ARBA00004395"/>
    </source>
</evidence>
<evidence type="ECO:0000256" key="11">
    <source>
        <dbReference type="RuleBase" id="RU365075"/>
    </source>
</evidence>
<dbReference type="GO" id="GO:0015031">
    <property type="term" value="P:protein transport"/>
    <property type="evidence" value="ECO:0007669"/>
    <property type="project" value="UniProtKB-KW"/>
</dbReference>
<feature type="domain" description="Conserved Oligomeric Golgi complex subunit 6 C-terminal" evidence="13">
    <location>
        <begin position="184"/>
        <end position="626"/>
    </location>
</feature>
<organism evidence="14 15">
    <name type="scientific">Cotesia typhae</name>
    <dbReference type="NCBI Taxonomy" id="2053667"/>
    <lineage>
        <taxon>Eukaryota</taxon>
        <taxon>Metazoa</taxon>
        <taxon>Ecdysozoa</taxon>
        <taxon>Arthropoda</taxon>
        <taxon>Hexapoda</taxon>
        <taxon>Insecta</taxon>
        <taxon>Pterygota</taxon>
        <taxon>Neoptera</taxon>
        <taxon>Endopterygota</taxon>
        <taxon>Hymenoptera</taxon>
        <taxon>Apocrita</taxon>
        <taxon>Ichneumonoidea</taxon>
        <taxon>Braconidae</taxon>
        <taxon>Microgastrinae</taxon>
        <taxon>Cotesia</taxon>
    </lineage>
</organism>
<sequence length="632" mass="72225">MALTLEKNQNTSSVKRVNNLLESRPENDKEALEALKELSTFFIDNTLNARRNLSSNIEKRSLVINDEFLSIFREVKSTLDDIHSDVLSMNNSIQSMTNRLHTTKAQTINLIDRTTKLQNESKKLSMQHDVAQAFIKTFQLTKYEIRILHGLTREEPITEEFFTVITQLQTIHTSCRTLMQSGYQTLGLDVMQRMTLLQEAALERLYRWTQNQCRHIENECIAPLLIKAMNKLQERPILFKYIIDEYCTARRSIIVGSFIDALTLGSTFEGSRNPIKLRADDPTRYIGDMLAWLHQAILIEKENLLTLLKTCDKTGISDQVKLALGNITEELCYPLKSRVEHILAVDASASVFYSVIALIRYYVTIFNDIIPESAFIKYLYELLELNERNFISKLQREAQMALGERPEPPGHDLVPAASVSKLLTSLNEILSIALIVTGDDREKYIIQIVSYIIDPLLHEIDETAARLPVVDMAVYLLNCLNQIHSTLSLYEYMDQRLERLQAQSDAQIDTLTSEIASSLVANLNLGPIYTILQGKEHGPLSGIPGMDSLSVKEFNNKLESFLLMPDSFLLPQINLLKNCNHRSTVLERSFQVIGAIYKQLYEACHDPMNQYENPDKLFVRTPDQLMEKLLSQ</sequence>
<comment type="similarity">
    <text evidence="3 11">Belongs to the COG6 family.</text>
</comment>
<comment type="subcellular location">
    <subcellularLocation>
        <location evidence="2 11">Golgi apparatus membrane</location>
        <topology evidence="2 11">Peripheral membrane protein</topology>
    </subcellularLocation>
</comment>
<keyword evidence="6 11" id="KW-0813">Transport</keyword>
<dbReference type="InterPro" id="IPR048369">
    <property type="entry name" value="COG6_C"/>
</dbReference>
<evidence type="ECO:0000256" key="5">
    <source>
        <dbReference type="ARBA" id="ARBA00020973"/>
    </source>
</evidence>
<keyword evidence="15" id="KW-1185">Reference proteome</keyword>
<evidence type="ECO:0000256" key="4">
    <source>
        <dbReference type="ARBA" id="ARBA00011166"/>
    </source>
</evidence>
<keyword evidence="7 11" id="KW-0653">Protein transport</keyword>
<comment type="caution">
    <text evidence="14">The sequence shown here is derived from an EMBL/GenBank/DDBJ whole genome shotgun (WGS) entry which is preliminary data.</text>
</comment>
<evidence type="ECO:0000259" key="13">
    <source>
        <dbReference type="Pfam" id="PF20653"/>
    </source>
</evidence>
<dbReference type="InterPro" id="IPR010490">
    <property type="entry name" value="COG6"/>
</dbReference>
<protein>
    <recommendedName>
        <fullName evidence="5 11">Conserved oligomeric Golgi complex subunit 6</fullName>
        <shortName evidence="11">COG complex subunit 6</shortName>
    </recommendedName>
    <alternativeName>
        <fullName evidence="10 11">Component of oligomeric Golgi complex 6</fullName>
    </alternativeName>
</protein>
<dbReference type="PANTHER" id="PTHR21506:SF0">
    <property type="entry name" value="CONSERVED OLIGOMERIC GOLGI COMPLEX SUBUNIT 6"/>
    <property type="match status" value="1"/>
</dbReference>
<dbReference type="GO" id="GO:0017119">
    <property type="term" value="C:Golgi transport complex"/>
    <property type="evidence" value="ECO:0007669"/>
    <property type="project" value="UniProtKB-UniRule"/>
</dbReference>
<dbReference type="GO" id="GO:0000139">
    <property type="term" value="C:Golgi membrane"/>
    <property type="evidence" value="ECO:0007669"/>
    <property type="project" value="UniProtKB-SubCell"/>
</dbReference>
<evidence type="ECO:0000256" key="9">
    <source>
        <dbReference type="ARBA" id="ARBA00023136"/>
    </source>
</evidence>
<evidence type="ECO:0000256" key="10">
    <source>
        <dbReference type="ARBA" id="ARBA00031348"/>
    </source>
</evidence>
<dbReference type="SMART" id="SM01087">
    <property type="entry name" value="COG6"/>
    <property type="match status" value="1"/>
</dbReference>
<evidence type="ECO:0000256" key="7">
    <source>
        <dbReference type="ARBA" id="ARBA00022927"/>
    </source>
</evidence>
<accession>A0A8J5RKC4</accession>
<name>A0A8J5RKC4_9HYME</name>
<keyword evidence="9 11" id="KW-0472">Membrane</keyword>
<evidence type="ECO:0000313" key="15">
    <source>
        <dbReference type="Proteomes" id="UP000729913"/>
    </source>
</evidence>
<dbReference type="PANTHER" id="PTHR21506">
    <property type="entry name" value="COMPONENT OF OLIGOMERIC GOLGI COMPLEX 6"/>
    <property type="match status" value="1"/>
</dbReference>